<dbReference type="GO" id="GO:0004497">
    <property type="term" value="F:monooxygenase activity"/>
    <property type="evidence" value="ECO:0007669"/>
    <property type="project" value="UniProtKB-KW"/>
</dbReference>
<evidence type="ECO:0000256" key="6">
    <source>
        <dbReference type="ARBA" id="ARBA00023033"/>
    </source>
</evidence>
<dbReference type="SUPFAM" id="SSF48264">
    <property type="entry name" value="Cytochrome P450"/>
    <property type="match status" value="1"/>
</dbReference>
<comment type="similarity">
    <text evidence="2 8">Belongs to the cytochrome P450 family.</text>
</comment>
<comment type="caution">
    <text evidence="9">The sequence shown here is derived from an EMBL/GenBank/DDBJ whole genome shotgun (WGS) entry which is preliminary data.</text>
</comment>
<dbReference type="EMBL" id="JAEVFJ010000005">
    <property type="protein sequence ID" value="KAH8104522.1"/>
    <property type="molecule type" value="Genomic_DNA"/>
</dbReference>
<dbReference type="PANTHER" id="PTHR46206">
    <property type="entry name" value="CYTOCHROME P450"/>
    <property type="match status" value="1"/>
</dbReference>
<evidence type="ECO:0000256" key="5">
    <source>
        <dbReference type="ARBA" id="ARBA00023004"/>
    </source>
</evidence>
<protein>
    <submittedName>
        <fullName evidence="9">Cytochrome P450</fullName>
    </submittedName>
</protein>
<reference evidence="9" key="1">
    <citation type="journal article" date="2021" name="New Phytol.">
        <title>Evolutionary innovations through gain and loss of genes in the ectomycorrhizal Boletales.</title>
        <authorList>
            <person name="Wu G."/>
            <person name="Miyauchi S."/>
            <person name="Morin E."/>
            <person name="Kuo A."/>
            <person name="Drula E."/>
            <person name="Varga T."/>
            <person name="Kohler A."/>
            <person name="Feng B."/>
            <person name="Cao Y."/>
            <person name="Lipzen A."/>
            <person name="Daum C."/>
            <person name="Hundley H."/>
            <person name="Pangilinan J."/>
            <person name="Johnson J."/>
            <person name="Barry K."/>
            <person name="LaButti K."/>
            <person name="Ng V."/>
            <person name="Ahrendt S."/>
            <person name="Min B."/>
            <person name="Choi I.G."/>
            <person name="Park H."/>
            <person name="Plett J.M."/>
            <person name="Magnuson J."/>
            <person name="Spatafora J.W."/>
            <person name="Nagy L.G."/>
            <person name="Henrissat B."/>
            <person name="Grigoriev I.V."/>
            <person name="Yang Z.L."/>
            <person name="Xu J."/>
            <person name="Martin F.M."/>
        </authorList>
    </citation>
    <scope>NUCLEOTIDE SEQUENCE</scope>
    <source>
        <strain evidence="9">KKN 215</strain>
    </source>
</reference>
<evidence type="ECO:0000256" key="4">
    <source>
        <dbReference type="ARBA" id="ARBA00023002"/>
    </source>
</evidence>
<dbReference type="OrthoDB" id="1844152at2759"/>
<keyword evidence="3 7" id="KW-0479">Metal-binding</keyword>
<evidence type="ECO:0000256" key="1">
    <source>
        <dbReference type="ARBA" id="ARBA00001971"/>
    </source>
</evidence>
<dbReference type="Proteomes" id="UP000813824">
    <property type="component" value="Unassembled WGS sequence"/>
</dbReference>
<evidence type="ECO:0000313" key="10">
    <source>
        <dbReference type="Proteomes" id="UP000813824"/>
    </source>
</evidence>
<organism evidence="9 10">
    <name type="scientific">Cristinia sonorae</name>
    <dbReference type="NCBI Taxonomy" id="1940300"/>
    <lineage>
        <taxon>Eukaryota</taxon>
        <taxon>Fungi</taxon>
        <taxon>Dikarya</taxon>
        <taxon>Basidiomycota</taxon>
        <taxon>Agaricomycotina</taxon>
        <taxon>Agaricomycetes</taxon>
        <taxon>Agaricomycetidae</taxon>
        <taxon>Agaricales</taxon>
        <taxon>Pleurotineae</taxon>
        <taxon>Stephanosporaceae</taxon>
        <taxon>Cristinia</taxon>
    </lineage>
</organism>
<dbReference type="CDD" id="cd11041">
    <property type="entry name" value="CYP503A1-like"/>
    <property type="match status" value="1"/>
</dbReference>
<keyword evidence="7 8" id="KW-0349">Heme</keyword>
<dbReference type="InterPro" id="IPR001128">
    <property type="entry name" value="Cyt_P450"/>
</dbReference>
<dbReference type="PROSITE" id="PS00086">
    <property type="entry name" value="CYTOCHROME_P450"/>
    <property type="match status" value="1"/>
</dbReference>
<sequence length="508" mass="57091">MTSFILSSTMQTFWQWFTGLSLTYMAWNWLGPNGLRHIPTVGTSIPVLAYINGLRYMTSASQILRMGYKEYARGNGIFKVALADQWLVLVAGRKQLEEFRQMSDDQVSDAGGLDELLAVRYIVGADVVANPYHIPLIHMKLTRNLDEFHAMMKDEIWSGFDDTIGDAREWSTISAFETAMTIVSRTSNRVFVGMPYCRDPEFLSVAQDVTLDIAQSRFIINLFPPFMKPFIAPLVNKVPSRLRKAYAMIGPLVEERRKRAEECKANKEEWDDKPNDLLTWLIEEGAENGYSNESSVLFLLLVEFVALHTTAMSITHALYHLAADPSLVAPLRAEVDTILAETNGELGTRRAVNKMKKIDSFLRESQRLNGANATSFWRKTLQPVTFSSGITIPAGVFLSAPASATHMDEDIYPNPEVFDPWRFVGAENSPSLVSTSSDFLAFGHGRHACPGRHFAAYQMKLMLAFTVLNYDIKMPAGQEGIRPKNKWIGNAILPDRTAKVLFKKRNAV</sequence>
<dbReference type="GO" id="GO:0016705">
    <property type="term" value="F:oxidoreductase activity, acting on paired donors, with incorporation or reduction of molecular oxygen"/>
    <property type="evidence" value="ECO:0007669"/>
    <property type="project" value="InterPro"/>
</dbReference>
<dbReference type="PRINTS" id="PR00465">
    <property type="entry name" value="EP450IV"/>
</dbReference>
<gene>
    <name evidence="9" type="ORF">BXZ70DRAFT_921323</name>
</gene>
<dbReference type="GO" id="GO:0005506">
    <property type="term" value="F:iron ion binding"/>
    <property type="evidence" value="ECO:0007669"/>
    <property type="project" value="InterPro"/>
</dbReference>
<dbReference type="PANTHER" id="PTHR46206:SF1">
    <property type="entry name" value="P450, PUTATIVE (EUROFUNG)-RELATED"/>
    <property type="match status" value="1"/>
</dbReference>
<evidence type="ECO:0000256" key="8">
    <source>
        <dbReference type="RuleBase" id="RU000461"/>
    </source>
</evidence>
<accession>A0A8K0XSW5</accession>
<keyword evidence="4 8" id="KW-0560">Oxidoreductase</keyword>
<dbReference type="InterPro" id="IPR017972">
    <property type="entry name" value="Cyt_P450_CS"/>
</dbReference>
<evidence type="ECO:0000256" key="7">
    <source>
        <dbReference type="PIRSR" id="PIRSR602403-1"/>
    </source>
</evidence>
<proteinExistence type="inferred from homology"/>
<dbReference type="InterPro" id="IPR036396">
    <property type="entry name" value="Cyt_P450_sf"/>
</dbReference>
<dbReference type="InterPro" id="IPR002403">
    <property type="entry name" value="Cyt_P450_E_grp-IV"/>
</dbReference>
<dbReference type="GO" id="GO:0020037">
    <property type="term" value="F:heme binding"/>
    <property type="evidence" value="ECO:0007669"/>
    <property type="project" value="InterPro"/>
</dbReference>
<keyword evidence="6 8" id="KW-0503">Monooxygenase</keyword>
<keyword evidence="5 7" id="KW-0408">Iron</keyword>
<feature type="binding site" description="axial binding residue" evidence="7">
    <location>
        <position position="449"/>
    </location>
    <ligand>
        <name>heme</name>
        <dbReference type="ChEBI" id="CHEBI:30413"/>
    </ligand>
    <ligandPart>
        <name>Fe</name>
        <dbReference type="ChEBI" id="CHEBI:18248"/>
    </ligandPart>
</feature>
<dbReference type="Gene3D" id="1.10.630.10">
    <property type="entry name" value="Cytochrome P450"/>
    <property type="match status" value="1"/>
</dbReference>
<evidence type="ECO:0000313" key="9">
    <source>
        <dbReference type="EMBL" id="KAH8104522.1"/>
    </source>
</evidence>
<keyword evidence="10" id="KW-1185">Reference proteome</keyword>
<name>A0A8K0XSW5_9AGAR</name>
<dbReference type="AlphaFoldDB" id="A0A8K0XSW5"/>
<comment type="cofactor">
    <cofactor evidence="1 7">
        <name>heme</name>
        <dbReference type="ChEBI" id="CHEBI:30413"/>
    </cofactor>
</comment>
<evidence type="ECO:0000256" key="3">
    <source>
        <dbReference type="ARBA" id="ARBA00022723"/>
    </source>
</evidence>
<evidence type="ECO:0000256" key="2">
    <source>
        <dbReference type="ARBA" id="ARBA00010617"/>
    </source>
</evidence>
<dbReference type="Pfam" id="PF00067">
    <property type="entry name" value="p450"/>
    <property type="match status" value="1"/>
</dbReference>